<feature type="domain" description="TLC" evidence="7">
    <location>
        <begin position="39"/>
        <end position="233"/>
    </location>
</feature>
<evidence type="ECO:0000313" key="9">
    <source>
        <dbReference type="Proteomes" id="UP001066276"/>
    </source>
</evidence>
<evidence type="ECO:0000313" key="8">
    <source>
        <dbReference type="EMBL" id="KAJ1186242.1"/>
    </source>
</evidence>
<dbReference type="PANTHER" id="PTHR13439">
    <property type="entry name" value="CT120 PROTEIN"/>
    <property type="match status" value="1"/>
</dbReference>
<dbReference type="PROSITE" id="PS50922">
    <property type="entry name" value="TLC"/>
    <property type="match status" value="1"/>
</dbReference>
<comment type="subcellular location">
    <subcellularLocation>
        <location evidence="1">Membrane</location>
        <topology evidence="1">Multi-pass membrane protein</topology>
    </subcellularLocation>
</comment>
<feature type="transmembrane region" description="Helical" evidence="6">
    <location>
        <begin position="172"/>
        <end position="193"/>
    </location>
</feature>
<dbReference type="GO" id="GO:0097035">
    <property type="term" value="P:regulation of membrane lipid distribution"/>
    <property type="evidence" value="ECO:0007669"/>
    <property type="project" value="TreeGrafter"/>
</dbReference>
<reference evidence="8" key="1">
    <citation type="journal article" date="2022" name="bioRxiv">
        <title>Sequencing and chromosome-scale assembly of the giantPleurodeles waltlgenome.</title>
        <authorList>
            <person name="Brown T."/>
            <person name="Elewa A."/>
            <person name="Iarovenko S."/>
            <person name="Subramanian E."/>
            <person name="Araus A.J."/>
            <person name="Petzold A."/>
            <person name="Susuki M."/>
            <person name="Suzuki K.-i.T."/>
            <person name="Hayashi T."/>
            <person name="Toyoda A."/>
            <person name="Oliveira C."/>
            <person name="Osipova E."/>
            <person name="Leigh N.D."/>
            <person name="Simon A."/>
            <person name="Yun M.H."/>
        </authorList>
    </citation>
    <scope>NUCLEOTIDE SEQUENCE</scope>
    <source>
        <strain evidence="8">20211129_DDA</strain>
        <tissue evidence="8">Liver</tissue>
    </source>
</reference>
<gene>
    <name evidence="8" type="ORF">NDU88_003025</name>
</gene>
<dbReference type="InterPro" id="IPR050846">
    <property type="entry name" value="TLCD"/>
</dbReference>
<protein>
    <recommendedName>
        <fullName evidence="7">TLC domain-containing protein</fullName>
    </recommendedName>
</protein>
<dbReference type="Pfam" id="PF03798">
    <property type="entry name" value="TRAM_LAG1_CLN8"/>
    <property type="match status" value="1"/>
</dbReference>
<evidence type="ECO:0000256" key="1">
    <source>
        <dbReference type="ARBA" id="ARBA00004141"/>
    </source>
</evidence>
<dbReference type="SMART" id="SM00724">
    <property type="entry name" value="TLC"/>
    <property type="match status" value="1"/>
</dbReference>
<evidence type="ECO:0000256" key="6">
    <source>
        <dbReference type="SAM" id="Phobius"/>
    </source>
</evidence>
<keyword evidence="2 5" id="KW-0812">Transmembrane</keyword>
<evidence type="ECO:0000259" key="7">
    <source>
        <dbReference type="PROSITE" id="PS50922"/>
    </source>
</evidence>
<feature type="transmembrane region" description="Helical" evidence="6">
    <location>
        <begin position="205"/>
        <end position="225"/>
    </location>
</feature>
<evidence type="ECO:0000256" key="5">
    <source>
        <dbReference type="PROSITE-ProRule" id="PRU00205"/>
    </source>
</evidence>
<evidence type="ECO:0000256" key="2">
    <source>
        <dbReference type="ARBA" id="ARBA00022692"/>
    </source>
</evidence>
<organism evidence="8 9">
    <name type="scientific">Pleurodeles waltl</name>
    <name type="common">Iberian ribbed newt</name>
    <dbReference type="NCBI Taxonomy" id="8319"/>
    <lineage>
        <taxon>Eukaryota</taxon>
        <taxon>Metazoa</taxon>
        <taxon>Chordata</taxon>
        <taxon>Craniata</taxon>
        <taxon>Vertebrata</taxon>
        <taxon>Euteleostomi</taxon>
        <taxon>Amphibia</taxon>
        <taxon>Batrachia</taxon>
        <taxon>Caudata</taxon>
        <taxon>Salamandroidea</taxon>
        <taxon>Salamandridae</taxon>
        <taxon>Pleurodelinae</taxon>
        <taxon>Pleurodeles</taxon>
    </lineage>
</organism>
<dbReference type="GO" id="GO:0007009">
    <property type="term" value="P:plasma membrane organization"/>
    <property type="evidence" value="ECO:0007669"/>
    <property type="project" value="TreeGrafter"/>
</dbReference>
<dbReference type="PANTHER" id="PTHR13439:SF5">
    <property type="entry name" value="TLC DOMAIN-CONTAINING PROTEIN 1"/>
    <property type="match status" value="1"/>
</dbReference>
<name>A0AAV7UEY5_PLEWA</name>
<feature type="transmembrane region" description="Helical" evidence="6">
    <location>
        <begin position="51"/>
        <end position="71"/>
    </location>
</feature>
<keyword evidence="3 6" id="KW-1133">Transmembrane helix</keyword>
<keyword evidence="4 5" id="KW-0472">Membrane</keyword>
<dbReference type="GO" id="GO:0055091">
    <property type="term" value="P:phospholipid homeostasis"/>
    <property type="evidence" value="ECO:0007669"/>
    <property type="project" value="TreeGrafter"/>
</dbReference>
<evidence type="ECO:0000256" key="3">
    <source>
        <dbReference type="ARBA" id="ARBA00022989"/>
    </source>
</evidence>
<accession>A0AAV7UEY5</accession>
<dbReference type="GO" id="GO:0005886">
    <property type="term" value="C:plasma membrane"/>
    <property type="evidence" value="ECO:0007669"/>
    <property type="project" value="TreeGrafter"/>
</dbReference>
<dbReference type="GO" id="GO:0071709">
    <property type="term" value="P:membrane assembly"/>
    <property type="evidence" value="ECO:0007669"/>
    <property type="project" value="TreeGrafter"/>
</dbReference>
<dbReference type="InterPro" id="IPR006634">
    <property type="entry name" value="TLC-dom"/>
</dbReference>
<evidence type="ECO:0000256" key="4">
    <source>
        <dbReference type="ARBA" id="ARBA00023136"/>
    </source>
</evidence>
<dbReference type="Proteomes" id="UP001066276">
    <property type="component" value="Chromosome 3_1"/>
</dbReference>
<proteinExistence type="predicted"/>
<dbReference type="EMBL" id="JANPWB010000005">
    <property type="protein sequence ID" value="KAJ1186242.1"/>
    <property type="molecule type" value="Genomic_DNA"/>
</dbReference>
<feature type="transmembrane region" description="Helical" evidence="6">
    <location>
        <begin position="115"/>
        <end position="143"/>
    </location>
</feature>
<comment type="caution">
    <text evidence="8">The sequence shown here is derived from an EMBL/GenBank/DDBJ whole genome shotgun (WGS) entry which is preliminary data.</text>
</comment>
<keyword evidence="9" id="KW-1185">Reference proteome</keyword>
<sequence length="251" mass="28741">MSLSQSPTLLVLGSAVTFLLVGRLLRAIPMPKLVAKDRTRTWRWRNLSVSIVHSLVMGTSAVLCVFLYPDILTDMYDYSPQPAYLLLCASLGYFYMDAADIILSGQASASWEFLFHHALVISCFTYAAFTGLYVAGTTVALFVEVNSIFLHTRLLLKLCNAQDSALYRVNRYLNILTFVSFRLGAHFFITWFLLSNLWILPKATFYFGAMTTINIVILIYFYRLIRADFFPRSRFQGNTMRSYDENKFLND</sequence>
<dbReference type="AlphaFoldDB" id="A0AAV7UEY5"/>